<reference evidence="4" key="1">
    <citation type="submission" date="2023-03" db="EMBL/GenBank/DDBJ databases">
        <title>Andean soil-derived lignocellulolytic bacterial consortium as a source of novel taxa and putative plastic-active enzymes.</title>
        <authorList>
            <person name="Diaz-Garcia L."/>
            <person name="Chuvochina M."/>
            <person name="Feuerriegel G."/>
            <person name="Bunk B."/>
            <person name="Sproer C."/>
            <person name="Streit W.R."/>
            <person name="Rodriguez L.M."/>
            <person name="Overmann J."/>
            <person name="Jimenez D.J."/>
        </authorList>
    </citation>
    <scope>NUCLEOTIDE SEQUENCE</scope>
    <source>
        <strain evidence="4">MAG 7</strain>
    </source>
</reference>
<dbReference type="Pfam" id="PF13616">
    <property type="entry name" value="Rotamase_3"/>
    <property type="match status" value="1"/>
</dbReference>
<organism evidence="4 5">
    <name type="scientific">Candidatus Pseudobacter hemicellulosilyticus</name>
    <dbReference type="NCBI Taxonomy" id="3121375"/>
    <lineage>
        <taxon>Bacteria</taxon>
        <taxon>Pseudomonadati</taxon>
        <taxon>Bacteroidota</taxon>
        <taxon>Chitinophagia</taxon>
        <taxon>Chitinophagales</taxon>
        <taxon>Chitinophagaceae</taxon>
        <taxon>Pseudobacter</taxon>
    </lineage>
</organism>
<evidence type="ECO:0000256" key="2">
    <source>
        <dbReference type="SAM" id="SignalP"/>
    </source>
</evidence>
<sequence>MTILRKLTTASVLTLAIGAGHAQTIFTYGKKPVSRDEFLKAFNKNNTEQQPSAGSYQDYLELYSRFKIKVQAALDQRLDTLPTQRAELASFRNQVVENYMNDEASLQVMITEALERSRKDLHIAHIFIPLTPDAAADKVQSAQDKINAASAALKSGEDFGQVALRYSEDPAVSSNKGDLGFLTVFILPYELENIVYNTPAGQVSTAFRSPVGYHLFKNLGERKALGKIKVAQILLGFPPEATSAQEQAQARLADSLYKVLGQGGDFKALAAQYSADNLTYHSGGEMLDFGVGQYEKAFEEAAFGLPEDGAISKPVRSSFGYHIIKRLQRLPVPEGADNSYREEIRFLVQRSDRMAVARKVLYKKILELTGYKTYTVDLEALGHYADSVLRQEYSAGQSMPDPQTPLFSFSGQVFRVPDFRTFLQTTVRVEPKNARGPQQLLDAFTERAAFDYYRNHLETYNTEFASQLHEFQEGNLLFEIMQRNVWEKAAADSTGLAKFYAANSSKYWWEASADAIIFTAASQELAEATRTRIAADPSQWRNLVEAANGALQADSGRFELGQIPVLERTNFTPGLITANVKNDTDNSLLFAYIYKVYSDRQPRIFADARGFVINDYQQELEEKWIAELKKKYPIKINQKVLKGLPQ</sequence>
<evidence type="ECO:0000259" key="3">
    <source>
        <dbReference type="PROSITE" id="PS50198"/>
    </source>
</evidence>
<dbReference type="InterPro" id="IPR050245">
    <property type="entry name" value="PrsA_foldase"/>
</dbReference>
<name>A0AAJ6BIQ2_9BACT</name>
<dbReference type="AlphaFoldDB" id="A0AAJ6BIQ2"/>
<feature type="signal peptide" evidence="2">
    <location>
        <begin position="1"/>
        <end position="22"/>
    </location>
</feature>
<accession>A0AAJ6BIQ2</accession>
<dbReference type="Proteomes" id="UP001220610">
    <property type="component" value="Chromosome"/>
</dbReference>
<dbReference type="GO" id="GO:0003755">
    <property type="term" value="F:peptidyl-prolyl cis-trans isomerase activity"/>
    <property type="evidence" value="ECO:0007669"/>
    <property type="project" value="UniProtKB-KW"/>
</dbReference>
<feature type="domain" description="PpiC" evidence="3">
    <location>
        <begin position="118"/>
        <end position="220"/>
    </location>
</feature>
<evidence type="ECO:0000313" key="4">
    <source>
        <dbReference type="EMBL" id="WEK37099.1"/>
    </source>
</evidence>
<dbReference type="EC" id="5.2.1.8" evidence="4"/>
<evidence type="ECO:0000313" key="5">
    <source>
        <dbReference type="Proteomes" id="UP001220610"/>
    </source>
</evidence>
<dbReference type="EMBL" id="CP119311">
    <property type="protein sequence ID" value="WEK37099.1"/>
    <property type="molecule type" value="Genomic_DNA"/>
</dbReference>
<feature type="domain" description="PpiC" evidence="3">
    <location>
        <begin position="225"/>
        <end position="328"/>
    </location>
</feature>
<dbReference type="PROSITE" id="PS50198">
    <property type="entry name" value="PPIC_PPIASE_2"/>
    <property type="match status" value="2"/>
</dbReference>
<dbReference type="Gene3D" id="3.10.50.40">
    <property type="match status" value="2"/>
</dbReference>
<gene>
    <name evidence="4" type="ORF">P0Y53_06260</name>
</gene>
<dbReference type="PANTHER" id="PTHR47245:SF2">
    <property type="entry name" value="PEPTIDYL-PROLYL CIS-TRANS ISOMERASE HP_0175-RELATED"/>
    <property type="match status" value="1"/>
</dbReference>
<dbReference type="InterPro" id="IPR046357">
    <property type="entry name" value="PPIase_dom_sf"/>
</dbReference>
<protein>
    <submittedName>
        <fullName evidence="4">Peptidylprolyl isomerase</fullName>
        <ecNumber evidence="4">5.2.1.8</ecNumber>
    </submittedName>
</protein>
<feature type="chain" id="PRO_5042610706" evidence="2">
    <location>
        <begin position="23"/>
        <end position="646"/>
    </location>
</feature>
<keyword evidence="1" id="KW-0697">Rotamase</keyword>
<evidence type="ECO:0000256" key="1">
    <source>
        <dbReference type="PROSITE-ProRule" id="PRU00278"/>
    </source>
</evidence>
<keyword evidence="2" id="KW-0732">Signal</keyword>
<dbReference type="PANTHER" id="PTHR47245">
    <property type="entry name" value="PEPTIDYLPROLYL ISOMERASE"/>
    <property type="match status" value="1"/>
</dbReference>
<proteinExistence type="predicted"/>
<dbReference type="SUPFAM" id="SSF54534">
    <property type="entry name" value="FKBP-like"/>
    <property type="match status" value="2"/>
</dbReference>
<keyword evidence="1 4" id="KW-0413">Isomerase</keyword>
<dbReference type="InterPro" id="IPR000297">
    <property type="entry name" value="PPIase_PpiC"/>
</dbReference>